<dbReference type="AlphaFoldDB" id="F9VP24"/>
<accession>F9VP24</accession>
<dbReference type="RefSeq" id="WP_052846542.1">
    <property type="nucleotide sequence ID" value="NC_003106.2"/>
</dbReference>
<protein>
    <submittedName>
        <fullName evidence="1">Uncharacterized protein</fullName>
    </submittedName>
</protein>
<dbReference type="STRING" id="273063.STK_13310"/>
<dbReference type="EMBL" id="BA000023">
    <property type="protein sequence ID" value="BAK54532.1"/>
    <property type="molecule type" value="Genomic_DNA"/>
</dbReference>
<name>F9VP24_SULTO</name>
<sequence length="117" mass="13917">MFNLFNKKRIKENEIEKLRELLKEHKVRLIFTSNPEALLGPYNRSIVACYRELYLLEDLPNEVWERFLQYFGINSSPDVVYVNHDKDKYKIILLKGSEVEGFLVEQCSQLLHKKLSV</sequence>
<evidence type="ECO:0000313" key="2">
    <source>
        <dbReference type="Proteomes" id="UP000001015"/>
    </source>
</evidence>
<reference evidence="2" key="1">
    <citation type="journal article" date="2001" name="DNA Res.">
        <title>Complete genome sequence of an aerobic thermoacidophilic Crenarchaeon, Sulfolobus tokodaii strain7.</title>
        <authorList>
            <person name="Kawarabayasi Y."/>
            <person name="Hino Y."/>
            <person name="Horikawa H."/>
            <person name="Jin-no K."/>
            <person name="Takahashi M."/>
            <person name="Sekine M."/>
            <person name="Baba S."/>
            <person name="Ankai A."/>
            <person name="Kosugi H."/>
            <person name="Hosoyama A."/>
            <person name="Fukui S."/>
            <person name="Nagai Y."/>
            <person name="Nishijima K."/>
            <person name="Otsuka R."/>
            <person name="Nakazawa H."/>
            <person name="Takamiya M."/>
            <person name="Kato Y."/>
            <person name="Yoshizawa T."/>
            <person name="Tanaka T."/>
            <person name="Kudoh Y."/>
            <person name="Yamazaki J."/>
            <person name="Kushida N."/>
            <person name="Oguchi A."/>
            <person name="Aoki K."/>
            <person name="Masuda S."/>
            <person name="Yanagii M."/>
            <person name="Nishimura M."/>
            <person name="Yamagishi A."/>
            <person name="Oshima T."/>
            <person name="Kikuchi H."/>
        </authorList>
    </citation>
    <scope>NUCLEOTIDE SEQUENCE [LARGE SCALE GENOMIC DNA]</scope>
    <source>
        <strain evidence="2">DSM 16993 / JCM 10545 / NBRC 100140 / 7</strain>
    </source>
</reference>
<dbReference type="KEGG" id="sto:STK_13310"/>
<dbReference type="GeneID" id="1459349"/>
<gene>
    <name evidence="1" type="primary">ST1331</name>
    <name evidence="1" type="ordered locus">STK_13310</name>
</gene>
<dbReference type="PATRIC" id="fig|273063.9.peg.1520"/>
<organism evidence="1 2">
    <name type="scientific">Sulfurisphaera tokodaii (strain DSM 16993 / JCM 10545 / NBRC 100140 / 7)</name>
    <name type="common">Sulfolobus tokodaii</name>
    <dbReference type="NCBI Taxonomy" id="273063"/>
    <lineage>
        <taxon>Archaea</taxon>
        <taxon>Thermoproteota</taxon>
        <taxon>Thermoprotei</taxon>
        <taxon>Sulfolobales</taxon>
        <taxon>Sulfolobaceae</taxon>
        <taxon>Sulfurisphaera</taxon>
    </lineage>
</organism>
<proteinExistence type="predicted"/>
<dbReference type="Proteomes" id="UP000001015">
    <property type="component" value="Chromosome"/>
</dbReference>
<keyword evidence="2" id="KW-1185">Reference proteome</keyword>
<evidence type="ECO:0000313" key="1">
    <source>
        <dbReference type="EMBL" id="BAK54532.1"/>
    </source>
</evidence>